<dbReference type="KEGG" id="egr:104449556"/>
<dbReference type="OrthoDB" id="185373at2759"/>
<dbReference type="PANTHER" id="PTHR47936:SF3">
    <property type="entry name" value="PENTACOTRIPEPTIDE-REPEAT REGION OF PRORP DOMAIN-CONTAINING PROTEIN"/>
    <property type="match status" value="1"/>
</dbReference>
<evidence type="ECO:0008006" key="5">
    <source>
        <dbReference type="Google" id="ProtNLM"/>
    </source>
</evidence>
<name>A0A059BS64_EUCGR</name>
<evidence type="ECO:0000256" key="3">
    <source>
        <dbReference type="PROSITE-ProRule" id="PRU00708"/>
    </source>
</evidence>
<evidence type="ECO:0000313" key="4">
    <source>
        <dbReference type="EMBL" id="KCW69113.1"/>
    </source>
</evidence>
<gene>
    <name evidence="4" type="ORF">EUGRSUZ_F02657</name>
</gene>
<organism evidence="4">
    <name type="scientific">Eucalyptus grandis</name>
    <name type="common">Flooded gum</name>
    <dbReference type="NCBI Taxonomy" id="71139"/>
    <lineage>
        <taxon>Eukaryota</taxon>
        <taxon>Viridiplantae</taxon>
        <taxon>Streptophyta</taxon>
        <taxon>Embryophyta</taxon>
        <taxon>Tracheophyta</taxon>
        <taxon>Spermatophyta</taxon>
        <taxon>Magnoliopsida</taxon>
        <taxon>eudicotyledons</taxon>
        <taxon>Gunneridae</taxon>
        <taxon>Pentapetalae</taxon>
        <taxon>rosids</taxon>
        <taxon>malvids</taxon>
        <taxon>Myrtales</taxon>
        <taxon>Myrtaceae</taxon>
        <taxon>Myrtoideae</taxon>
        <taxon>Eucalypteae</taxon>
        <taxon>Eucalyptus</taxon>
    </lineage>
</organism>
<keyword evidence="2" id="KW-0677">Repeat</keyword>
<dbReference type="Pfam" id="PF13041">
    <property type="entry name" value="PPR_2"/>
    <property type="match status" value="1"/>
</dbReference>
<dbReference type="Gene3D" id="1.25.40.10">
    <property type="entry name" value="Tetratricopeptide repeat domain"/>
    <property type="match status" value="1"/>
</dbReference>
<dbReference type="Gramene" id="KCW69113">
    <property type="protein sequence ID" value="KCW69113"/>
    <property type="gene ID" value="EUGRSUZ_F02657"/>
</dbReference>
<feature type="repeat" description="PPR" evidence="3">
    <location>
        <begin position="274"/>
        <end position="308"/>
    </location>
</feature>
<dbReference type="Pfam" id="PF01535">
    <property type="entry name" value="PPR"/>
    <property type="match status" value="1"/>
</dbReference>
<dbReference type="EMBL" id="KK198758">
    <property type="protein sequence ID" value="KCW69113.1"/>
    <property type="molecule type" value="Genomic_DNA"/>
</dbReference>
<dbReference type="InParanoid" id="A0A059BS64"/>
<evidence type="ECO:0000256" key="1">
    <source>
        <dbReference type="ARBA" id="ARBA00007626"/>
    </source>
</evidence>
<dbReference type="PANTHER" id="PTHR47936">
    <property type="entry name" value="PPR_LONG DOMAIN-CONTAINING PROTEIN"/>
    <property type="match status" value="1"/>
</dbReference>
<dbReference type="PROSITE" id="PS51375">
    <property type="entry name" value="PPR"/>
    <property type="match status" value="3"/>
</dbReference>
<dbReference type="InterPro" id="IPR002885">
    <property type="entry name" value="PPR_rpt"/>
</dbReference>
<dbReference type="AlphaFoldDB" id="A0A059BS64"/>
<dbReference type="eggNOG" id="KOG4197">
    <property type="taxonomic scope" value="Eukaryota"/>
</dbReference>
<proteinExistence type="inferred from homology"/>
<comment type="similarity">
    <text evidence="1">Belongs to the PPR family. P subfamily.</text>
</comment>
<dbReference type="InterPro" id="IPR011990">
    <property type="entry name" value="TPR-like_helical_dom_sf"/>
</dbReference>
<feature type="repeat" description="PPR" evidence="3">
    <location>
        <begin position="309"/>
        <end position="343"/>
    </location>
</feature>
<dbReference type="OMA" id="IDNCGWL"/>
<evidence type="ECO:0000256" key="2">
    <source>
        <dbReference type="ARBA" id="ARBA00022737"/>
    </source>
</evidence>
<protein>
    <recommendedName>
        <fullName evidence="5">Pentacotripeptide-repeat region of PRORP domain-containing protein</fullName>
    </recommendedName>
</protein>
<reference evidence="4" key="1">
    <citation type="submission" date="2013-07" db="EMBL/GenBank/DDBJ databases">
        <title>The genome of Eucalyptus grandis.</title>
        <authorList>
            <person name="Schmutz J."/>
            <person name="Hayes R."/>
            <person name="Myburg A."/>
            <person name="Tuskan G."/>
            <person name="Grattapaglia D."/>
            <person name="Rokhsar D.S."/>
        </authorList>
    </citation>
    <scope>NUCLEOTIDE SEQUENCE</scope>
    <source>
        <tissue evidence="4">Leaf extractions</tissue>
    </source>
</reference>
<dbReference type="NCBIfam" id="TIGR00756">
    <property type="entry name" value="PPR"/>
    <property type="match status" value="1"/>
</dbReference>
<feature type="repeat" description="PPR" evidence="3">
    <location>
        <begin position="344"/>
        <end position="378"/>
    </location>
</feature>
<accession>A0A059BS64</accession>
<sequence length="484" mass="54654">MSDAVIKFGALARKASRAAGRAPAAAVKVAEFDKASEAPFDNWGVLGLHSVGRLHEVSHINCCRIYRSTELNLRIMRPHKLNLYRFYSTSNLQALSNEVSGSHTSYQLHATRKQSRQIVELIKSCPDDLEVKLDAMNVRPSRSSIRWIFRTINSKKVSALRFFRWTQNSWPDLGCNSDICSLVIDNCGRLEDYDTMLLLLKEFSLDGVCLTEKAFTFLTVLRSSEMDPVNKTIKVLNQVGGSCRNSGIFALIKMLSHLGSFETVKYVMQITEVKASYYNIMAREKCRRCDFEEVKAMIDEMKQAGLGPTTSIYNYFVSSLCRNGKLSEAIHLIEEMEGTDCPPNALTFEILINHYIREGKMNVATQLLDRMALIGIEPRITTHTAFIKGYFHREQHDEAYKYAVSSRVNHSGNETNSLLARLHLKKGHTITAQKILLEMIEKGLKPNLRVHWGVVKTLKKMGEICLAQDLASSFAKTRLNSEAG</sequence>